<feature type="repeat" description="ANK" evidence="4">
    <location>
        <begin position="516"/>
        <end position="548"/>
    </location>
</feature>
<feature type="domain" description="SOCS box" evidence="6">
    <location>
        <begin position="894"/>
        <end position="935"/>
    </location>
</feature>
<dbReference type="SUPFAM" id="SSF48403">
    <property type="entry name" value="Ankyrin repeat"/>
    <property type="match status" value="1"/>
</dbReference>
<dbReference type="AlphaFoldDB" id="F7BE47"/>
<feature type="compositionally biased region" description="Pro residues" evidence="5">
    <location>
        <begin position="236"/>
        <end position="253"/>
    </location>
</feature>
<evidence type="ECO:0000256" key="5">
    <source>
        <dbReference type="SAM" id="MobiDB-lite"/>
    </source>
</evidence>
<protein>
    <recommendedName>
        <fullName evidence="6">SOCS box domain-containing protein</fullName>
    </recommendedName>
</protein>
<dbReference type="InterPro" id="IPR002110">
    <property type="entry name" value="Ankyrin_rpt"/>
</dbReference>
<dbReference type="Ensembl" id="ENSOANT00000008491.2">
    <property type="protein sequence ID" value="ENSOANP00000008489.2"/>
    <property type="gene ID" value="ENSOANG00000005333.2"/>
</dbReference>
<evidence type="ECO:0000256" key="4">
    <source>
        <dbReference type="PROSITE-ProRule" id="PRU00023"/>
    </source>
</evidence>
<dbReference type="Pfam" id="PF07525">
    <property type="entry name" value="SOCS_box"/>
    <property type="match status" value="1"/>
</dbReference>
<dbReference type="SMART" id="SM00969">
    <property type="entry name" value="SOCS_box"/>
    <property type="match status" value="1"/>
</dbReference>
<feature type="repeat" description="ANK" evidence="4">
    <location>
        <begin position="549"/>
        <end position="581"/>
    </location>
</feature>
<name>F7BE47_ORNAN</name>
<dbReference type="Gene3D" id="1.25.40.20">
    <property type="entry name" value="Ankyrin repeat-containing domain"/>
    <property type="match status" value="2"/>
</dbReference>
<dbReference type="STRING" id="9258.ENSOANP00000008489"/>
<feature type="compositionally biased region" description="Low complexity" evidence="5">
    <location>
        <begin position="196"/>
        <end position="206"/>
    </location>
</feature>
<dbReference type="SMART" id="SM00248">
    <property type="entry name" value="ANK"/>
    <property type="match status" value="10"/>
</dbReference>
<feature type="repeat" description="ANK" evidence="4">
    <location>
        <begin position="583"/>
        <end position="615"/>
    </location>
</feature>
<keyword evidence="8" id="KW-1185">Reference proteome</keyword>
<evidence type="ECO:0000256" key="2">
    <source>
        <dbReference type="ARBA" id="ARBA00022737"/>
    </source>
</evidence>
<dbReference type="InterPro" id="IPR036770">
    <property type="entry name" value="Ankyrin_rpt-contain_sf"/>
</dbReference>
<dbReference type="GeneTree" id="ENSGT00940000159080"/>
<dbReference type="PROSITE" id="PS50088">
    <property type="entry name" value="ANK_REPEAT"/>
    <property type="match status" value="5"/>
</dbReference>
<dbReference type="Pfam" id="PF00023">
    <property type="entry name" value="Ank"/>
    <property type="match status" value="1"/>
</dbReference>
<comment type="pathway">
    <text evidence="1">Protein modification; protein ubiquitination.</text>
</comment>
<feature type="compositionally biased region" description="Pro residues" evidence="5">
    <location>
        <begin position="75"/>
        <end position="88"/>
    </location>
</feature>
<dbReference type="eggNOG" id="KOG0504">
    <property type="taxonomic scope" value="Eukaryota"/>
</dbReference>
<evidence type="ECO:0000313" key="8">
    <source>
        <dbReference type="Proteomes" id="UP000002279"/>
    </source>
</evidence>
<feature type="compositionally biased region" description="Low complexity" evidence="5">
    <location>
        <begin position="155"/>
        <end position="171"/>
    </location>
</feature>
<reference evidence="7" key="2">
    <citation type="submission" date="2025-09" db="UniProtKB">
        <authorList>
            <consortium name="Ensembl"/>
        </authorList>
    </citation>
    <scope>IDENTIFICATION</scope>
    <source>
        <strain evidence="7">Glennie</strain>
    </source>
</reference>
<feature type="compositionally biased region" description="Gly residues" evidence="5">
    <location>
        <begin position="172"/>
        <end position="183"/>
    </location>
</feature>
<evidence type="ECO:0000313" key="7">
    <source>
        <dbReference type="Ensembl" id="ENSOANP00000008489.2"/>
    </source>
</evidence>
<dbReference type="SUPFAM" id="SSF158235">
    <property type="entry name" value="SOCS box-like"/>
    <property type="match status" value="1"/>
</dbReference>
<keyword evidence="2" id="KW-0677">Repeat</keyword>
<dbReference type="Pfam" id="PF12796">
    <property type="entry name" value="Ank_2"/>
    <property type="match status" value="2"/>
</dbReference>
<keyword evidence="3 4" id="KW-0040">ANK repeat</keyword>
<dbReference type="PANTHER" id="PTHR24198:SF184">
    <property type="entry name" value="ANKYRIN REPEAT AND SOCS BOX CONTAINING 3"/>
    <property type="match status" value="1"/>
</dbReference>
<feature type="repeat" description="ANK" evidence="4">
    <location>
        <begin position="616"/>
        <end position="648"/>
    </location>
</feature>
<dbReference type="UniPathway" id="UPA00143"/>
<evidence type="ECO:0000256" key="3">
    <source>
        <dbReference type="ARBA" id="ARBA00023043"/>
    </source>
</evidence>
<evidence type="ECO:0000259" key="6">
    <source>
        <dbReference type="PROSITE" id="PS50225"/>
    </source>
</evidence>
<dbReference type="PRINTS" id="PR01415">
    <property type="entry name" value="ANKYRIN"/>
</dbReference>
<organism evidence="7 8">
    <name type="scientific">Ornithorhynchus anatinus</name>
    <name type="common">Duckbill platypus</name>
    <dbReference type="NCBI Taxonomy" id="9258"/>
    <lineage>
        <taxon>Eukaryota</taxon>
        <taxon>Metazoa</taxon>
        <taxon>Chordata</taxon>
        <taxon>Craniata</taxon>
        <taxon>Vertebrata</taxon>
        <taxon>Euteleostomi</taxon>
        <taxon>Mammalia</taxon>
        <taxon>Monotremata</taxon>
        <taxon>Ornithorhynchidae</taxon>
        <taxon>Ornithorhynchus</taxon>
    </lineage>
</organism>
<evidence type="ECO:0000256" key="1">
    <source>
        <dbReference type="ARBA" id="ARBA00004906"/>
    </source>
</evidence>
<dbReference type="PANTHER" id="PTHR24198">
    <property type="entry name" value="ANKYRIN REPEAT AND PROTEIN KINASE DOMAIN-CONTAINING PROTEIN"/>
    <property type="match status" value="1"/>
</dbReference>
<dbReference type="GO" id="GO:0035556">
    <property type="term" value="P:intracellular signal transduction"/>
    <property type="evidence" value="ECO:0007669"/>
    <property type="project" value="InterPro"/>
</dbReference>
<feature type="region of interest" description="Disordered" evidence="5">
    <location>
        <begin position="16"/>
        <end position="262"/>
    </location>
</feature>
<dbReference type="HOGENOM" id="CLU_000134_3_0_1"/>
<dbReference type="InterPro" id="IPR001496">
    <property type="entry name" value="SOCS_box"/>
</dbReference>
<sequence length="962" mass="103436">MTILRASVPSCVKWAMSPKEDDRPPLPLPAAFSTAPGTGSALNRYPHDGASPDLSGLLCQMGVEAGEPRGGRPAAAPPSPPLPSPLPLPAALSTVRAPEPATDQDEARSGPGEAEGDVVAERGRQRASAAGGLQEAAEDEQQRAAPHPPPPLPPAAAAAAPPLGPWTAARGHTGGSGRSGSGGRRGRGRGRRRRATTTAAATSPSGGRPGRIRGLRPGNADVNGPAPRRTRTWRPLPSPPAPARPLSAPPSPPASGACASSPLPTHLRRLRVLPPHPSPAPARLLPPTHLRRMRVLSPPTHLRLMRVLSPPPNSGACASSSPFDARAFPPPLWRTRVLPPFRRTGVHVLLPPPPDACASSLPFDARASPLSVRRMRVLLPPPPPPPVARASSPLHPPAHARPLPFPPPPCRVRPVLPLPPRASAFPRPEARRGARLPPMDFTEAYSDTCSAAGLAARDGDADRLRTLLRRGCSVDVADNRGWMPIHEAAHHNAPECLRLLIHADPSEKHIKTKTFEGSCALHLAAVRGHLEIVRILLDAGADANSFTLEETTPLFLAVENGHTEVAKLLTEHGADVNGSHSTCGWNSLHQAVFRENLEMIQFLLGKGVNLECQDDFGITPLFVAAQYGKLESLSLLTAYGANVDCQASDKATPLFIASQEGLQKCVELLLAKGADPNLYCNAEKWQLPIHAAAQMGHVKILDLLIPITDRICDTGAGKVSPVYSAVFGGHRECVETLLKSGYSPDAQKCLIFGCLSPMCMAFQREVFEIVDVLLRYGVRLTEVHLTRCLEHQKFPLFRDFLRRGCPVARWSHMSEFLRQASGSQARFEQWLPALLLAGFDPVNLLCPSWIRSVNDAALNFTLEFSNWKRLPPAVLELLSIHAEQSSWLLPPHLASIPPLAHLCRLEIRSLLNAERVRRPGCVAQLQLPASLRDYLLFRDVLRTHKIPEPSDDPGRAGAGGTG</sequence>
<accession>F7BE47</accession>
<gene>
    <name evidence="7" type="primary">ASB3</name>
</gene>
<proteinExistence type="predicted"/>
<dbReference type="Gene3D" id="1.10.750.20">
    <property type="entry name" value="SOCS box"/>
    <property type="match status" value="1"/>
</dbReference>
<reference evidence="7" key="1">
    <citation type="submission" date="2025-08" db="UniProtKB">
        <authorList>
            <consortium name="Ensembl"/>
        </authorList>
    </citation>
    <scope>IDENTIFICATION</scope>
    <source>
        <strain evidence="7">Glennie</strain>
    </source>
</reference>
<dbReference type="Proteomes" id="UP000002279">
    <property type="component" value="Unplaced"/>
</dbReference>
<dbReference type="FunFam" id="1.10.750.20:FF:000001">
    <property type="entry name" value="Ankyrin repeat and SOCS box containing 1"/>
    <property type="match status" value="1"/>
</dbReference>
<dbReference type="GO" id="GO:0016567">
    <property type="term" value="P:protein ubiquitination"/>
    <property type="evidence" value="ECO:0007669"/>
    <property type="project" value="UniProtKB-UniPathway"/>
</dbReference>
<dbReference type="FunCoup" id="F7BE47">
    <property type="interactions" value="1228"/>
</dbReference>
<dbReference type="PROSITE" id="PS50225">
    <property type="entry name" value="SOCS"/>
    <property type="match status" value="1"/>
</dbReference>
<dbReference type="InParanoid" id="F7BE47"/>
<dbReference type="PROSITE" id="PS50297">
    <property type="entry name" value="ANK_REP_REGION"/>
    <property type="match status" value="5"/>
</dbReference>
<dbReference type="Bgee" id="ENSOANG00000005333">
    <property type="expression patterns" value="Expressed in heart and 7 other cell types or tissues"/>
</dbReference>
<feature type="repeat" description="ANK" evidence="4">
    <location>
        <begin position="649"/>
        <end position="681"/>
    </location>
</feature>
<feature type="compositionally biased region" description="Basic residues" evidence="5">
    <location>
        <begin position="184"/>
        <end position="195"/>
    </location>
</feature>
<dbReference type="OMA" id="QPNQYKH"/>
<dbReference type="InterPro" id="IPR036036">
    <property type="entry name" value="SOCS_box-like_dom_sf"/>
</dbReference>